<keyword evidence="5" id="KW-0460">Magnesium</keyword>
<comment type="similarity">
    <text evidence="2">Belongs to the DNA repair enzymes AP/ExoA family.</text>
</comment>
<evidence type="ECO:0000256" key="3">
    <source>
        <dbReference type="ARBA" id="ARBA00022723"/>
    </source>
</evidence>
<dbReference type="InterPro" id="IPR004808">
    <property type="entry name" value="AP_endonuc_1"/>
</dbReference>
<accession>A0ABY8U4V7</accession>
<name>A0ABY8U4V7_TETOB</name>
<evidence type="ECO:0000256" key="4">
    <source>
        <dbReference type="ARBA" id="ARBA00022801"/>
    </source>
</evidence>
<keyword evidence="4" id="KW-0378">Hydrolase</keyword>
<evidence type="ECO:0000259" key="6">
    <source>
        <dbReference type="Pfam" id="PF03372"/>
    </source>
</evidence>
<dbReference type="SUPFAM" id="SSF56219">
    <property type="entry name" value="DNase I-like"/>
    <property type="match status" value="1"/>
</dbReference>
<dbReference type="EMBL" id="CP126213">
    <property type="protein sequence ID" value="WIA15683.1"/>
    <property type="molecule type" value="Genomic_DNA"/>
</dbReference>
<dbReference type="Gene3D" id="3.60.10.10">
    <property type="entry name" value="Endonuclease/exonuclease/phosphatase"/>
    <property type="match status" value="1"/>
</dbReference>
<dbReference type="PANTHER" id="PTHR22748:SF4">
    <property type="entry name" value="DNA-(APURINIC OR APYRIMIDINIC SITE) ENDONUCLEASE 2"/>
    <property type="match status" value="1"/>
</dbReference>
<keyword evidence="3" id="KW-0479">Metal-binding</keyword>
<evidence type="ECO:0000256" key="2">
    <source>
        <dbReference type="ARBA" id="ARBA00007092"/>
    </source>
</evidence>
<evidence type="ECO:0000256" key="1">
    <source>
        <dbReference type="ARBA" id="ARBA00001946"/>
    </source>
</evidence>
<dbReference type="Pfam" id="PF03372">
    <property type="entry name" value="Exo_endo_phos"/>
    <property type="match status" value="1"/>
</dbReference>
<comment type="cofactor">
    <cofactor evidence="1">
        <name>Mg(2+)</name>
        <dbReference type="ChEBI" id="CHEBI:18420"/>
    </cofactor>
</comment>
<evidence type="ECO:0000313" key="8">
    <source>
        <dbReference type="Proteomes" id="UP001244341"/>
    </source>
</evidence>
<protein>
    <recommendedName>
        <fullName evidence="6">Endonuclease/exonuclease/phosphatase domain-containing protein</fullName>
    </recommendedName>
</protein>
<dbReference type="InterPro" id="IPR036691">
    <property type="entry name" value="Endo/exonu/phosph_ase_sf"/>
</dbReference>
<evidence type="ECO:0000256" key="5">
    <source>
        <dbReference type="ARBA" id="ARBA00022842"/>
    </source>
</evidence>
<keyword evidence="8" id="KW-1185">Reference proteome</keyword>
<gene>
    <name evidence="7" type="ORF">OEZ85_002308</name>
</gene>
<dbReference type="PANTHER" id="PTHR22748">
    <property type="entry name" value="AP ENDONUCLEASE"/>
    <property type="match status" value="1"/>
</dbReference>
<dbReference type="InterPro" id="IPR005135">
    <property type="entry name" value="Endo/exonuclease/phosphatase"/>
</dbReference>
<dbReference type="PROSITE" id="PS51435">
    <property type="entry name" value="AP_NUCLEASE_F1_4"/>
    <property type="match status" value="1"/>
</dbReference>
<proteinExistence type="inferred from homology"/>
<feature type="domain" description="Endonuclease/exonuclease/phosphatase" evidence="6">
    <location>
        <begin position="12"/>
        <end position="111"/>
    </location>
</feature>
<evidence type="ECO:0000313" key="7">
    <source>
        <dbReference type="EMBL" id="WIA15683.1"/>
    </source>
</evidence>
<dbReference type="Proteomes" id="UP001244341">
    <property type="component" value="Chromosome 6b"/>
</dbReference>
<reference evidence="7 8" key="1">
    <citation type="submission" date="2023-05" db="EMBL/GenBank/DDBJ databases">
        <title>A 100% complete, gapless, phased diploid assembly of the Scenedesmus obliquus UTEX 3031 genome.</title>
        <authorList>
            <person name="Biondi T.C."/>
            <person name="Hanschen E.R."/>
            <person name="Kwon T."/>
            <person name="Eng W."/>
            <person name="Kruse C.P.S."/>
            <person name="Koehler S.I."/>
            <person name="Kunde Y."/>
            <person name="Gleasner C.D."/>
            <person name="You Mak K.T."/>
            <person name="Polle J."/>
            <person name="Hovde B.T."/>
            <person name="Starkenburg S.R."/>
        </authorList>
    </citation>
    <scope>NUCLEOTIDE SEQUENCE [LARGE SCALE GENOMIC DNA]</scope>
    <source>
        <strain evidence="7 8">DOE0152z</strain>
    </source>
</reference>
<organism evidence="7 8">
    <name type="scientific">Tetradesmus obliquus</name>
    <name type="common">Green alga</name>
    <name type="synonym">Acutodesmus obliquus</name>
    <dbReference type="NCBI Taxonomy" id="3088"/>
    <lineage>
        <taxon>Eukaryota</taxon>
        <taxon>Viridiplantae</taxon>
        <taxon>Chlorophyta</taxon>
        <taxon>core chlorophytes</taxon>
        <taxon>Chlorophyceae</taxon>
        <taxon>CS clade</taxon>
        <taxon>Sphaeropleales</taxon>
        <taxon>Scenedesmaceae</taxon>
        <taxon>Tetradesmus</taxon>
    </lineage>
</organism>
<sequence>MSCDNKTLLKIATLNVNGLKQSCQKVWDAKYDAANVLHLLEHLACDIVCLQEVKLSVADYAEFGRLVKAAGWDAYFSFARTFPSYSGVATFILHDIYSGVATFCKAALSPSAAEEGLFRVLPPQNAAAAAADAVAAAAATAAEERGSATCEAGAAVDEAAAAAAALRGIAAPWASDIPFPAAELAELVTAEEAAHLDSQGRCVITDHGLFVLLNVYLPACSNVIEQNRRAQFKMKCAMCKVLEARLRCLLAAGRHVLLAGDLNCLAWPQDCAAFAVAPHAQQVHFYDGSPCWAWLRSMLTHFHPTGTALFEDIRRPGRFKQRCCFTVWDPQYTKGNRVDKYGCRADFILLGDAAHVDVLTCNIVNELQSKGTHCKRFSRKAAAEAAAAAAAAAAADTGTGCRQGFRSRPQQCAGGHNAQPLTQQRCQGQLLREALVSSGYQPGRRKHGDIGLSYI</sequence>